<dbReference type="InterPro" id="IPR043129">
    <property type="entry name" value="ATPase_NBD"/>
</dbReference>
<name>A0ABQ3VD07_9CHLR</name>
<keyword evidence="3" id="KW-1185">Reference proteome</keyword>
<dbReference type="Pfam" id="PF13412">
    <property type="entry name" value="HTH_24"/>
    <property type="match status" value="1"/>
</dbReference>
<evidence type="ECO:0000256" key="1">
    <source>
        <dbReference type="ARBA" id="ARBA00006479"/>
    </source>
</evidence>
<dbReference type="SUPFAM" id="SSF53067">
    <property type="entry name" value="Actin-like ATPase domain"/>
    <property type="match status" value="1"/>
</dbReference>
<reference evidence="2 3" key="1">
    <citation type="journal article" date="2021" name="Int. J. Syst. Evol. Microbiol.">
        <title>Reticulibacter mediterranei gen. nov., sp. nov., within the new family Reticulibacteraceae fam. nov., and Ktedonospora formicarum gen. nov., sp. nov., Ktedonobacter robiniae sp. nov., Dictyobacter formicarum sp. nov. and Dictyobacter arantiisoli sp. nov., belonging to the class Ktedonobacteria.</title>
        <authorList>
            <person name="Yabe S."/>
            <person name="Zheng Y."/>
            <person name="Wang C.M."/>
            <person name="Sakai Y."/>
            <person name="Abe K."/>
            <person name="Yokota A."/>
            <person name="Donadio S."/>
            <person name="Cavaletti L."/>
            <person name="Monciardini P."/>
        </authorList>
    </citation>
    <scope>NUCLEOTIDE SEQUENCE [LARGE SCALE GENOMIC DNA]</scope>
    <source>
        <strain evidence="2 3">SOSP1-9</strain>
    </source>
</reference>
<evidence type="ECO:0000313" key="2">
    <source>
        <dbReference type="EMBL" id="GHO84042.1"/>
    </source>
</evidence>
<dbReference type="InterPro" id="IPR049874">
    <property type="entry name" value="ROK_cs"/>
</dbReference>
<dbReference type="PANTHER" id="PTHR18964">
    <property type="entry name" value="ROK (REPRESSOR, ORF, KINASE) FAMILY"/>
    <property type="match status" value="1"/>
</dbReference>
<sequence>MELDTTLTDYKSLRDNNLHRLLNLIRLNAPVSRPDLATASGLSPATVLALTNELSKRGLIIEKGTANAPRGRRPTLLALDPAGSYAIGLMIRECETVGSIINLHGSIIASLHWNLNLAEQSEHTIDCIAELVEELISQNEATCKHIIGVGCAVSGYIDSQNGICVDSWQLGWHNFALGPLLSERLHMPVLVSNNVSCISCYENLFGRGQTYQNFLTIALGRGLGLGIVLNGEIYSGSTGGAGEFGHTVAVVDGRRCECGHRGCLEEYVAHRGLIATYSELLRAGGFSQAEPTLEQLLQSPPDDQMASLTFRKAGRLFGAGLASIVNLFNPECIIITGEGIEYGERFFDPALQMLHEQAFSRLASSLQVILEPWSGYESWTRGAGALVLSHLLFTPVR</sequence>
<dbReference type="CDD" id="cd24073">
    <property type="entry name" value="ASKHA_ATPase_ROK_CYANR"/>
    <property type="match status" value="1"/>
</dbReference>
<proteinExistence type="inferred from homology"/>
<dbReference type="Proteomes" id="UP000635565">
    <property type="component" value="Unassembled WGS sequence"/>
</dbReference>
<dbReference type="Gene3D" id="1.10.10.10">
    <property type="entry name" value="Winged helix-like DNA-binding domain superfamily/Winged helix DNA-binding domain"/>
    <property type="match status" value="1"/>
</dbReference>
<dbReference type="Pfam" id="PF00480">
    <property type="entry name" value="ROK"/>
    <property type="match status" value="1"/>
</dbReference>
<gene>
    <name evidence="2" type="ORF">KSZ_20480</name>
</gene>
<comment type="caution">
    <text evidence="2">The sequence shown here is derived from an EMBL/GenBank/DDBJ whole genome shotgun (WGS) entry which is preliminary data.</text>
</comment>
<dbReference type="InterPro" id="IPR000600">
    <property type="entry name" value="ROK"/>
</dbReference>
<comment type="similarity">
    <text evidence="1">Belongs to the ROK (NagC/XylR) family.</text>
</comment>
<protein>
    <submittedName>
        <fullName evidence="2">Xylose repressor protein</fullName>
    </submittedName>
</protein>
<dbReference type="Gene3D" id="3.30.420.40">
    <property type="match status" value="2"/>
</dbReference>
<organism evidence="2 3">
    <name type="scientific">Dictyobacter formicarum</name>
    <dbReference type="NCBI Taxonomy" id="2778368"/>
    <lineage>
        <taxon>Bacteria</taxon>
        <taxon>Bacillati</taxon>
        <taxon>Chloroflexota</taxon>
        <taxon>Ktedonobacteria</taxon>
        <taxon>Ktedonobacterales</taxon>
        <taxon>Dictyobacteraceae</taxon>
        <taxon>Dictyobacter</taxon>
    </lineage>
</organism>
<dbReference type="EMBL" id="BNJJ01000005">
    <property type="protein sequence ID" value="GHO84042.1"/>
    <property type="molecule type" value="Genomic_DNA"/>
</dbReference>
<dbReference type="SUPFAM" id="SSF46785">
    <property type="entry name" value="Winged helix' DNA-binding domain"/>
    <property type="match status" value="1"/>
</dbReference>
<dbReference type="InterPro" id="IPR036388">
    <property type="entry name" value="WH-like_DNA-bd_sf"/>
</dbReference>
<dbReference type="InterPro" id="IPR036390">
    <property type="entry name" value="WH_DNA-bd_sf"/>
</dbReference>
<dbReference type="PANTHER" id="PTHR18964:SF149">
    <property type="entry name" value="BIFUNCTIONAL UDP-N-ACETYLGLUCOSAMINE 2-EPIMERASE_N-ACETYLMANNOSAMINE KINASE"/>
    <property type="match status" value="1"/>
</dbReference>
<evidence type="ECO:0000313" key="3">
    <source>
        <dbReference type="Proteomes" id="UP000635565"/>
    </source>
</evidence>
<dbReference type="PROSITE" id="PS01125">
    <property type="entry name" value="ROK"/>
    <property type="match status" value="1"/>
</dbReference>
<dbReference type="RefSeq" id="WP_201361690.1">
    <property type="nucleotide sequence ID" value="NZ_BNJJ01000005.1"/>
</dbReference>
<accession>A0ABQ3VD07</accession>